<evidence type="ECO:0000313" key="3">
    <source>
        <dbReference type="Proteomes" id="UP000290657"/>
    </source>
</evidence>
<reference evidence="2 3" key="1">
    <citation type="submission" date="2017-10" db="EMBL/GenBank/DDBJ databases">
        <title>Genomics of the genus Arcobacter.</title>
        <authorList>
            <person name="Perez-Cataluna A."/>
            <person name="Figueras M.J."/>
        </authorList>
    </citation>
    <scope>NUCLEOTIDE SEQUENCE [LARGE SCALE GENOMIC DNA]</scope>
    <source>
        <strain evidence="2 3">CECT 8987</strain>
    </source>
</reference>
<proteinExistence type="predicted"/>
<evidence type="ECO:0000313" key="2">
    <source>
        <dbReference type="EMBL" id="RXJ54538.1"/>
    </source>
</evidence>
<keyword evidence="1" id="KW-1133">Transmembrane helix</keyword>
<protein>
    <submittedName>
        <fullName evidence="2">Uncharacterized protein</fullName>
    </submittedName>
</protein>
<organism evidence="2 3">
    <name type="scientific">Candidatus Marinarcus aquaticus</name>
    <dbReference type="NCBI Taxonomy" id="2044504"/>
    <lineage>
        <taxon>Bacteria</taxon>
        <taxon>Pseudomonadati</taxon>
        <taxon>Campylobacterota</taxon>
        <taxon>Epsilonproteobacteria</taxon>
        <taxon>Campylobacterales</taxon>
        <taxon>Arcobacteraceae</taxon>
        <taxon>Candidatus Marinarcus</taxon>
    </lineage>
</organism>
<feature type="transmembrane region" description="Helical" evidence="1">
    <location>
        <begin position="37"/>
        <end position="54"/>
    </location>
</feature>
<dbReference type="RefSeq" id="WP_128996885.1">
    <property type="nucleotide sequence ID" value="NZ_PDKN01000009.1"/>
</dbReference>
<name>A0A4Q0XMM4_9BACT</name>
<dbReference type="AlphaFoldDB" id="A0A4Q0XMM4"/>
<keyword evidence="1" id="KW-0472">Membrane</keyword>
<comment type="caution">
    <text evidence="2">The sequence shown here is derived from an EMBL/GenBank/DDBJ whole genome shotgun (WGS) entry which is preliminary data.</text>
</comment>
<feature type="transmembrane region" description="Helical" evidence="1">
    <location>
        <begin position="12"/>
        <end position="31"/>
    </location>
</feature>
<keyword evidence="1" id="KW-0812">Transmembrane</keyword>
<dbReference type="Proteomes" id="UP000290657">
    <property type="component" value="Unassembled WGS sequence"/>
</dbReference>
<gene>
    <name evidence="2" type="ORF">CRV04_10905</name>
</gene>
<dbReference type="EMBL" id="PDKN01000009">
    <property type="protein sequence ID" value="RXJ54538.1"/>
    <property type="molecule type" value="Genomic_DNA"/>
</dbReference>
<evidence type="ECO:0000256" key="1">
    <source>
        <dbReference type="SAM" id="Phobius"/>
    </source>
</evidence>
<accession>A0A4Q0XMM4</accession>
<sequence length="73" mass="8298">MFIIDFKKPSLLIFYIIVILTGIYLNSQGIASVEKTVGIGIFVSILYFVIRSIIKCDCHNRQSQEPESKKDSD</sequence>
<keyword evidence="3" id="KW-1185">Reference proteome</keyword>
<dbReference type="OrthoDB" id="9866367at2"/>